<protein>
    <recommendedName>
        <fullName evidence="4">Histidine kinase</fullName>
    </recommendedName>
</protein>
<proteinExistence type="predicted"/>
<evidence type="ECO:0000313" key="3">
    <source>
        <dbReference type="Proteomes" id="UP000677913"/>
    </source>
</evidence>
<sequence length="315" mass="30832">LVAPPSRPQTPARPNRAPSELDLPQAAAQPASAAAPTAVERLFAQDPLPPAPATDERLPIFEAMESEWFRRRDEARAQAAMAQSETMLPPLPTMPRPAAAPPVSSPAAGMPAGAANGSGRTPDFGSTGLTGTGGRSPGSGAGASTSSAPSISPSAPIAAQAPAASASAPAAAAQPPAAASAGLPAQPLATAPATADAPAADSRGASPMENSAAAWSSPGDEGWKAAQAAAKPVAAGLTTKGLPKRVPRSNLVPGSAGSAGAAKATPPMIPPRSADAVRGRLSSFHQGLRQGRDAATGDHEPGLGEGSGQDGKKDG</sequence>
<reference evidence="2" key="1">
    <citation type="submission" date="2021-04" db="EMBL/GenBank/DDBJ databases">
        <title>Genome based classification of Actinospica acidithermotolerans sp. nov., an actinobacterium isolated from an Indonesian hot spring.</title>
        <authorList>
            <person name="Kusuma A.B."/>
            <person name="Putra K.E."/>
            <person name="Nafisah S."/>
            <person name="Loh J."/>
            <person name="Nouioui I."/>
            <person name="Goodfellow M."/>
        </authorList>
    </citation>
    <scope>NUCLEOTIDE SEQUENCE</scope>
    <source>
        <strain evidence="2">DSM 45618</strain>
    </source>
</reference>
<evidence type="ECO:0008006" key="4">
    <source>
        <dbReference type="Google" id="ProtNLM"/>
    </source>
</evidence>
<evidence type="ECO:0000256" key="1">
    <source>
        <dbReference type="SAM" id="MobiDB-lite"/>
    </source>
</evidence>
<keyword evidence="3" id="KW-1185">Reference proteome</keyword>
<dbReference type="EMBL" id="JAGSXH010000083">
    <property type="protein sequence ID" value="MBS2965423.1"/>
    <property type="molecule type" value="Genomic_DNA"/>
</dbReference>
<feature type="compositionally biased region" description="Basic and acidic residues" evidence="1">
    <location>
        <begin position="290"/>
        <end position="302"/>
    </location>
</feature>
<feature type="region of interest" description="Disordered" evidence="1">
    <location>
        <begin position="72"/>
        <end position="315"/>
    </location>
</feature>
<evidence type="ECO:0000313" key="2">
    <source>
        <dbReference type="EMBL" id="MBS2965423.1"/>
    </source>
</evidence>
<feature type="compositionally biased region" description="Pro residues" evidence="1">
    <location>
        <begin position="89"/>
        <end position="104"/>
    </location>
</feature>
<feature type="non-terminal residue" evidence="2">
    <location>
        <position position="1"/>
    </location>
</feature>
<feature type="compositionally biased region" description="Low complexity" evidence="1">
    <location>
        <begin position="105"/>
        <end position="127"/>
    </location>
</feature>
<feature type="compositionally biased region" description="Low complexity" evidence="1">
    <location>
        <begin position="254"/>
        <end position="264"/>
    </location>
</feature>
<dbReference type="AlphaFoldDB" id="A0A8J8BDM4"/>
<name>A0A8J8BDM4_9ACTN</name>
<feature type="compositionally biased region" description="Low complexity" evidence="1">
    <location>
        <begin position="24"/>
        <end position="38"/>
    </location>
</feature>
<gene>
    <name evidence="2" type="ORF">KGA66_20395</name>
</gene>
<feature type="compositionally biased region" description="Low complexity" evidence="1">
    <location>
        <begin position="225"/>
        <end position="235"/>
    </location>
</feature>
<accession>A0A8J8BDM4</accession>
<dbReference type="Proteomes" id="UP000677913">
    <property type="component" value="Unassembled WGS sequence"/>
</dbReference>
<organism evidence="2 3">
    <name type="scientific">Actinocrinis puniceicyclus</name>
    <dbReference type="NCBI Taxonomy" id="977794"/>
    <lineage>
        <taxon>Bacteria</taxon>
        <taxon>Bacillati</taxon>
        <taxon>Actinomycetota</taxon>
        <taxon>Actinomycetes</taxon>
        <taxon>Catenulisporales</taxon>
        <taxon>Actinospicaceae</taxon>
        <taxon>Actinocrinis</taxon>
    </lineage>
</organism>
<feature type="region of interest" description="Disordered" evidence="1">
    <location>
        <begin position="1"/>
        <end position="59"/>
    </location>
</feature>
<feature type="compositionally biased region" description="Low complexity" evidence="1">
    <location>
        <begin position="142"/>
        <end position="207"/>
    </location>
</feature>
<comment type="caution">
    <text evidence="2">The sequence shown here is derived from an EMBL/GenBank/DDBJ whole genome shotgun (WGS) entry which is preliminary data.</text>
</comment>
<feature type="compositionally biased region" description="Gly residues" evidence="1">
    <location>
        <begin position="128"/>
        <end position="141"/>
    </location>
</feature>